<evidence type="ECO:0000313" key="2">
    <source>
        <dbReference type="Proteomes" id="UP000315908"/>
    </source>
</evidence>
<sequence length="91" mass="10258">MDGKNFLEIDAVQLLQDGRVIAEDGHHALADKFRGTNKVKPFYYNFTVTNYNPQSKYEIKARVKGAGGVDSKGNFTFNLSPNTAFDKIERK</sequence>
<name>A0A562MVZ3_9SPHI</name>
<comment type="caution">
    <text evidence="1">The sequence shown here is derived from an EMBL/GenBank/DDBJ whole genome shotgun (WGS) entry which is preliminary data.</text>
</comment>
<dbReference type="Proteomes" id="UP000315908">
    <property type="component" value="Unassembled WGS sequence"/>
</dbReference>
<proteinExistence type="predicted"/>
<accession>A0A562MVZ3</accession>
<protein>
    <submittedName>
        <fullName evidence="1">Hexosaminidase</fullName>
    </submittedName>
</protein>
<reference evidence="1 2" key="1">
    <citation type="journal article" date="2015" name="Stand. Genomic Sci.">
        <title>Genomic Encyclopedia of Bacterial and Archaeal Type Strains, Phase III: the genomes of soil and plant-associated and newly described type strains.</title>
        <authorList>
            <person name="Whitman W.B."/>
            <person name="Woyke T."/>
            <person name="Klenk H.P."/>
            <person name="Zhou Y."/>
            <person name="Lilburn T.G."/>
            <person name="Beck B.J."/>
            <person name="De Vos P."/>
            <person name="Vandamme P."/>
            <person name="Eisen J.A."/>
            <person name="Garrity G."/>
            <person name="Hugenholtz P."/>
            <person name="Kyrpides N.C."/>
        </authorList>
    </citation>
    <scope>NUCLEOTIDE SEQUENCE [LARGE SCALE GENOMIC DNA]</scope>
    <source>
        <strain evidence="1 2">CGMCC 1.6855</strain>
    </source>
</reference>
<organism evidence="1 2">
    <name type="scientific">Sphingobacterium siyangense</name>
    <dbReference type="NCBI Taxonomy" id="459529"/>
    <lineage>
        <taxon>Bacteria</taxon>
        <taxon>Pseudomonadati</taxon>
        <taxon>Bacteroidota</taxon>
        <taxon>Sphingobacteriia</taxon>
        <taxon>Sphingobacteriales</taxon>
        <taxon>Sphingobacteriaceae</taxon>
        <taxon>Sphingobacterium</taxon>
    </lineage>
</organism>
<gene>
    <name evidence="1" type="ORF">IQ31_01082</name>
</gene>
<dbReference type="AlphaFoldDB" id="A0A562MVZ3"/>
<evidence type="ECO:0000313" key="1">
    <source>
        <dbReference type="EMBL" id="TWI24064.1"/>
    </source>
</evidence>
<dbReference type="RefSeq" id="WP_208734116.1">
    <property type="nucleotide sequence ID" value="NZ_DAMALA010000008.1"/>
</dbReference>
<dbReference type="EMBL" id="VLKR01000003">
    <property type="protein sequence ID" value="TWI24064.1"/>
    <property type="molecule type" value="Genomic_DNA"/>
</dbReference>